<dbReference type="EMBL" id="CACRUO010000031">
    <property type="protein sequence ID" value="VYU10618.1"/>
    <property type="molecule type" value="Genomic_DNA"/>
</dbReference>
<sequence>MATFLSTISIVILYVAALFTQHYILRHTNKKYKFVVPLVYSVILLVLFLTHIINLPTFIIFFILGAVQLFGLEQQLKRHEENKQKHSEADKKKEVS</sequence>
<accession>A0A6N3C6M8</accession>
<keyword evidence="1" id="KW-1133">Transmembrane helix</keyword>
<gene>
    <name evidence="2" type="ORF">SSLFYP27_01436</name>
</gene>
<keyword evidence="1" id="KW-0812">Transmembrane</keyword>
<name>A0A6N3C6M8_STASI</name>
<dbReference type="AlphaFoldDB" id="A0A6N3C6M8"/>
<evidence type="ECO:0000313" key="2">
    <source>
        <dbReference type="EMBL" id="VYU10618.1"/>
    </source>
</evidence>
<dbReference type="RefSeq" id="WP_002479938.1">
    <property type="nucleotide sequence ID" value="NZ_CACRUO010000031.1"/>
</dbReference>
<feature type="transmembrane region" description="Helical" evidence="1">
    <location>
        <begin position="6"/>
        <end position="25"/>
    </location>
</feature>
<evidence type="ECO:0000256" key="1">
    <source>
        <dbReference type="SAM" id="Phobius"/>
    </source>
</evidence>
<reference evidence="2" key="1">
    <citation type="submission" date="2019-11" db="EMBL/GenBank/DDBJ databases">
        <authorList>
            <person name="Feng L."/>
        </authorList>
    </citation>
    <scope>NUCLEOTIDE SEQUENCE</scope>
    <source>
        <strain evidence="2">SsimulansLFYP27</strain>
    </source>
</reference>
<feature type="transmembrane region" description="Helical" evidence="1">
    <location>
        <begin position="32"/>
        <end position="49"/>
    </location>
</feature>
<protein>
    <submittedName>
        <fullName evidence="2">Uncharacterized protein</fullName>
    </submittedName>
</protein>
<proteinExistence type="predicted"/>
<keyword evidence="1" id="KW-0472">Membrane</keyword>
<organism evidence="2">
    <name type="scientific">Staphylococcus simulans</name>
    <dbReference type="NCBI Taxonomy" id="1286"/>
    <lineage>
        <taxon>Bacteria</taxon>
        <taxon>Bacillati</taxon>
        <taxon>Bacillota</taxon>
        <taxon>Bacilli</taxon>
        <taxon>Bacillales</taxon>
        <taxon>Staphylococcaceae</taxon>
        <taxon>Staphylococcus</taxon>
    </lineage>
</organism>